<organism evidence="1 2">
    <name type="scientific">Riccia fluitans</name>
    <dbReference type="NCBI Taxonomy" id="41844"/>
    <lineage>
        <taxon>Eukaryota</taxon>
        <taxon>Viridiplantae</taxon>
        <taxon>Streptophyta</taxon>
        <taxon>Embryophyta</taxon>
        <taxon>Marchantiophyta</taxon>
        <taxon>Marchantiopsida</taxon>
        <taxon>Marchantiidae</taxon>
        <taxon>Marchantiales</taxon>
        <taxon>Ricciaceae</taxon>
        <taxon>Riccia</taxon>
    </lineage>
</organism>
<protein>
    <recommendedName>
        <fullName evidence="3">Transport inhibitor response 1</fullName>
    </recommendedName>
</protein>
<sequence>MKVNCSGRLVNTTLTEQGAEPDPAVTHSDALWLKDEKILSSHLVQSSREQRVLDPWDHMTWPVHMPLCVPRYMLRSLFVFNMRDLLITPASVMPAAAGGSAS</sequence>
<name>A0ABD1YT21_9MARC</name>
<comment type="caution">
    <text evidence="1">The sequence shown here is derived from an EMBL/GenBank/DDBJ whole genome shotgun (WGS) entry which is preliminary data.</text>
</comment>
<reference evidence="1 2" key="1">
    <citation type="submission" date="2024-09" db="EMBL/GenBank/DDBJ databases">
        <title>Chromosome-scale assembly of Riccia fluitans.</title>
        <authorList>
            <person name="Paukszto L."/>
            <person name="Sawicki J."/>
            <person name="Karawczyk K."/>
            <person name="Piernik-Szablinska J."/>
            <person name="Szczecinska M."/>
            <person name="Mazdziarz M."/>
        </authorList>
    </citation>
    <scope>NUCLEOTIDE SEQUENCE [LARGE SCALE GENOMIC DNA]</scope>
    <source>
        <strain evidence="1">Rf_01</strain>
        <tissue evidence="1">Aerial parts of the thallus</tissue>
    </source>
</reference>
<proteinExistence type="predicted"/>
<evidence type="ECO:0008006" key="3">
    <source>
        <dbReference type="Google" id="ProtNLM"/>
    </source>
</evidence>
<keyword evidence="2" id="KW-1185">Reference proteome</keyword>
<dbReference type="AlphaFoldDB" id="A0ABD1YT21"/>
<evidence type="ECO:0000313" key="2">
    <source>
        <dbReference type="Proteomes" id="UP001605036"/>
    </source>
</evidence>
<evidence type="ECO:0000313" key="1">
    <source>
        <dbReference type="EMBL" id="KAL2633902.1"/>
    </source>
</evidence>
<gene>
    <name evidence="1" type="ORF">R1flu_005381</name>
</gene>
<dbReference type="Proteomes" id="UP001605036">
    <property type="component" value="Unassembled WGS sequence"/>
</dbReference>
<dbReference type="EMBL" id="JBHFFA010000003">
    <property type="protein sequence ID" value="KAL2633902.1"/>
    <property type="molecule type" value="Genomic_DNA"/>
</dbReference>
<accession>A0ABD1YT21</accession>